<dbReference type="InterPro" id="IPR008274">
    <property type="entry name" value="AldOxase/xan_DH_MoCoBD1"/>
</dbReference>
<dbReference type="PANTHER" id="PTHR11908">
    <property type="entry name" value="XANTHINE DEHYDROGENASE"/>
    <property type="match status" value="1"/>
</dbReference>
<accession>A0ABW0ZLW2</accession>
<dbReference type="SUPFAM" id="SSF56003">
    <property type="entry name" value="Molybdenum cofactor-binding domain"/>
    <property type="match status" value="1"/>
</dbReference>
<feature type="domain" description="Aldehyde oxidase/xanthine dehydrogenase a/b hammerhead" evidence="3">
    <location>
        <begin position="32"/>
        <end position="148"/>
    </location>
</feature>
<evidence type="ECO:0000256" key="2">
    <source>
        <dbReference type="ARBA" id="ARBA00023002"/>
    </source>
</evidence>
<evidence type="ECO:0000313" key="4">
    <source>
        <dbReference type="EMBL" id="MFC5731472.1"/>
    </source>
</evidence>
<organism evidence="4 5">
    <name type="scientific">Nocardioides vastitatis</name>
    <dbReference type="NCBI Taxonomy" id="2568655"/>
    <lineage>
        <taxon>Bacteria</taxon>
        <taxon>Bacillati</taxon>
        <taxon>Actinomycetota</taxon>
        <taxon>Actinomycetes</taxon>
        <taxon>Propionibacteriales</taxon>
        <taxon>Nocardioidaceae</taxon>
        <taxon>Nocardioides</taxon>
    </lineage>
</organism>
<evidence type="ECO:0000313" key="5">
    <source>
        <dbReference type="Proteomes" id="UP001596072"/>
    </source>
</evidence>
<proteinExistence type="predicted"/>
<dbReference type="EMBL" id="JBHSNS010000016">
    <property type="protein sequence ID" value="MFC5731472.1"/>
    <property type="molecule type" value="Genomic_DNA"/>
</dbReference>
<keyword evidence="1" id="KW-0500">Molybdenum</keyword>
<dbReference type="Pfam" id="PF02738">
    <property type="entry name" value="MoCoBD_1"/>
    <property type="match status" value="1"/>
</dbReference>
<dbReference type="SMART" id="SM01008">
    <property type="entry name" value="Ald_Xan_dh_C"/>
    <property type="match status" value="1"/>
</dbReference>
<keyword evidence="2" id="KW-0560">Oxidoreductase</keyword>
<protein>
    <submittedName>
        <fullName evidence="4">Xanthine dehydrogenase family protein molybdopterin-binding subunit</fullName>
    </submittedName>
</protein>
<dbReference type="InterPro" id="IPR016208">
    <property type="entry name" value="Ald_Oxase/xanthine_DH-like"/>
</dbReference>
<reference evidence="5" key="1">
    <citation type="journal article" date="2019" name="Int. J. Syst. Evol. Microbiol.">
        <title>The Global Catalogue of Microorganisms (GCM) 10K type strain sequencing project: providing services to taxonomists for standard genome sequencing and annotation.</title>
        <authorList>
            <consortium name="The Broad Institute Genomics Platform"/>
            <consortium name="The Broad Institute Genome Sequencing Center for Infectious Disease"/>
            <person name="Wu L."/>
            <person name="Ma J."/>
        </authorList>
    </citation>
    <scope>NUCLEOTIDE SEQUENCE [LARGE SCALE GENOMIC DNA]</scope>
    <source>
        <strain evidence="5">YIM 94188</strain>
    </source>
</reference>
<gene>
    <name evidence="4" type="ORF">ACFPQB_21350</name>
</gene>
<dbReference type="InterPro" id="IPR037165">
    <property type="entry name" value="AldOxase/xan_DH_Mopterin-bd_sf"/>
</dbReference>
<dbReference type="Pfam" id="PF20256">
    <property type="entry name" value="MoCoBD_2"/>
    <property type="match status" value="1"/>
</dbReference>
<dbReference type="InterPro" id="IPR036856">
    <property type="entry name" value="Ald_Oxase/Xan_DH_a/b_sf"/>
</dbReference>
<dbReference type="Proteomes" id="UP001596072">
    <property type="component" value="Unassembled WGS sequence"/>
</dbReference>
<dbReference type="SUPFAM" id="SSF54665">
    <property type="entry name" value="CO dehydrogenase molybdoprotein N-domain-like"/>
    <property type="match status" value="1"/>
</dbReference>
<dbReference type="Gene3D" id="3.30.365.10">
    <property type="entry name" value="Aldehyde oxidase/xanthine dehydrogenase, molybdopterin binding domain"/>
    <property type="match status" value="4"/>
</dbReference>
<sequence length="794" mass="85294">MTSGAQVAQEPATSTEYVGVSVPRREDFRFLTGTGTFSEDITLSGMLYASVVRSTLAHADIVSIATDAARIQPGVVAVFTAADFGDDEMGTIPTDWELPIMDGIPARYPLARETVKYVGEAVAVVVAETRVQADDAAYFVDVEYAERPAVVDAELATRDGAPLVHDQYERNTSYVWHLGTGDWDSMAAAADHTVDVRLVNQRVHASSLEARVSIADYQVGTGILTLYLGTQNVHVVRRNLSIAIGIPENRIRVVTPAVGGAFGSKLCLYPEDVIVSAASRRLRRPIRWAETRAEHFTGTSGGRDHIEQVSLAADKEGKIQALKVTTYANLGAYVSGMGAGIPVVSGMVYPGVYDIPVADVDIHGVYTNTSTTETYRGAGRPEAAYLIERAVDELAAKAGIDRVELRRRNFIQPHQFPYSNATGMTYDSGDYEKALDKALEMIGWDDRVAEQAAARAEGRIVGLGLSVYTEFCGFGDSFQLQLVGFDRATWEQSVITVTRTGSVIVQVGIDAAGQGHETSIAQIVATELGLDIDDVEVLQGDTDVVHFGTGTFNSRSMSSAGTSAALAARKILAKATRLAAHMLDVETDDVVYRDGVFSSGPQPEGRQVTFEEVAVEAWRGVDLPEGMEPTLKEIAVFDPPNFTSPFGVHVAAVEIDPDTGAVRIDRYVAVDDCGNQINPQIVTGQIHGGVAQGIGQALYEELAWDEEGQPMSTSFMQYPVLRAHHMPRLETGHTVTPSPVNPLGVKGVGESGAIGSQPAVVNAVMDAVRHLGVDNLDMPLTPAKVWTALQEASR</sequence>
<evidence type="ECO:0000259" key="3">
    <source>
        <dbReference type="SMART" id="SM01008"/>
    </source>
</evidence>
<dbReference type="Pfam" id="PF01315">
    <property type="entry name" value="Ald_Xan_dh_C"/>
    <property type="match status" value="1"/>
</dbReference>
<keyword evidence="5" id="KW-1185">Reference proteome</keyword>
<comment type="caution">
    <text evidence="4">The sequence shown here is derived from an EMBL/GenBank/DDBJ whole genome shotgun (WGS) entry which is preliminary data.</text>
</comment>
<name>A0ABW0ZLW2_9ACTN</name>
<dbReference type="InterPro" id="IPR000674">
    <property type="entry name" value="Ald_Oxase/Xan_DH_a/b"/>
</dbReference>
<dbReference type="PANTHER" id="PTHR11908:SF132">
    <property type="entry name" value="ALDEHYDE OXIDASE 1-RELATED"/>
    <property type="match status" value="1"/>
</dbReference>
<dbReference type="InterPro" id="IPR046867">
    <property type="entry name" value="AldOxase/xan_DH_MoCoBD2"/>
</dbReference>
<dbReference type="Gene3D" id="3.90.1170.50">
    <property type="entry name" value="Aldehyde oxidase/xanthine dehydrogenase, a/b hammerhead"/>
    <property type="match status" value="1"/>
</dbReference>
<evidence type="ECO:0000256" key="1">
    <source>
        <dbReference type="ARBA" id="ARBA00022505"/>
    </source>
</evidence>
<dbReference type="RefSeq" id="WP_136430840.1">
    <property type="nucleotide sequence ID" value="NZ_JBHSNS010000016.1"/>
</dbReference>